<evidence type="ECO:0000256" key="3">
    <source>
        <dbReference type="ARBA" id="ARBA00023242"/>
    </source>
</evidence>
<keyword evidence="1" id="KW-0433">Leucine-rich repeat</keyword>
<dbReference type="PANTHER" id="PTHR48051">
    <property type="match status" value="1"/>
</dbReference>
<organism evidence="5">
    <name type="scientific">Schistocephalus solidus</name>
    <name type="common">Tapeworm</name>
    <dbReference type="NCBI Taxonomy" id="70667"/>
    <lineage>
        <taxon>Eukaryota</taxon>
        <taxon>Metazoa</taxon>
        <taxon>Spiralia</taxon>
        <taxon>Lophotrochozoa</taxon>
        <taxon>Platyhelminthes</taxon>
        <taxon>Cestoda</taxon>
        <taxon>Eucestoda</taxon>
        <taxon>Diphyllobothriidea</taxon>
        <taxon>Diphyllobothriidae</taxon>
        <taxon>Schistocephalus</taxon>
    </lineage>
</organism>
<dbReference type="PANTHER" id="PTHR48051:SF52">
    <property type="entry name" value="LEUCINE-RICH REPEAT PROTEIN 1"/>
    <property type="match status" value="1"/>
</dbReference>
<name>A0A0X3P8N6_SCHSO</name>
<keyword evidence="3" id="KW-0539">Nucleus</keyword>
<accession>A0A0X3P8N6</accession>
<gene>
    <name evidence="5" type="primary">LLR1</name>
    <name evidence="5" type="ORF">TR112418</name>
</gene>
<dbReference type="SMART" id="SM00364">
    <property type="entry name" value="LRR_BAC"/>
    <property type="match status" value="3"/>
</dbReference>
<dbReference type="Pfam" id="PF25344">
    <property type="entry name" value="PH_LRR1"/>
    <property type="match status" value="1"/>
</dbReference>
<reference evidence="5" key="1">
    <citation type="submission" date="2016-01" db="EMBL/GenBank/DDBJ databases">
        <title>Reference transcriptome for the parasite Schistocephalus solidus: insights into the molecular evolution of parasitism.</title>
        <authorList>
            <person name="Hebert F.O."/>
            <person name="Grambauer S."/>
            <person name="Barber I."/>
            <person name="Landry C.R."/>
            <person name="Aubin-Horth N."/>
        </authorList>
    </citation>
    <scope>NUCLEOTIDE SEQUENCE</scope>
</reference>
<evidence type="ECO:0000256" key="1">
    <source>
        <dbReference type="ARBA" id="ARBA00022614"/>
    </source>
</evidence>
<dbReference type="InterPro" id="IPR057437">
    <property type="entry name" value="PIF1/LRR1_PH"/>
</dbReference>
<proteinExistence type="predicted"/>
<dbReference type="Pfam" id="PF13855">
    <property type="entry name" value="LRR_8"/>
    <property type="match status" value="1"/>
</dbReference>
<evidence type="ECO:0000259" key="4">
    <source>
        <dbReference type="Pfam" id="PF25344"/>
    </source>
</evidence>
<dbReference type="Gene3D" id="3.80.10.10">
    <property type="entry name" value="Ribonuclease Inhibitor"/>
    <property type="match status" value="2"/>
</dbReference>
<dbReference type="InterPro" id="IPR001611">
    <property type="entry name" value="Leu-rich_rpt"/>
</dbReference>
<sequence>MLLICKAQISDWSSSCPVRQRAKETQLSFLKRSNETFLCLIAKADKSQCLFKVTGHNILQLFTKFLEDGKLTVRFNDPRRDVCLSNLSCAAAGNLTALLKRFSRGKDIPERVLHPLRNSPSLHAQPSCRKMVITERANYPLGKPFEKTLVELHATGLSLRAFDDRISRLHHLKFLSLNGNRLTIVPNTIECLGLTSLLLRDNLIVQWPSISENSPLSGSLRSLDLANNQIVWLPEDFWNLVNLTNLDISNNRLRGLPAANLHLRSGLLNMDLNRNQMSCLPHAFSRLGRLMRVVLDGNPWHPPTLDLETGHSPQSPDSLLHSASDAFIRHFHKALPFLQQLPIPLALRLAILRNCRICGRPCGFLPMRFLRKFTPSCLERVVDAAGPTIISYCCSPACLHRLKTHPFRYL</sequence>
<dbReference type="SUPFAM" id="SSF52058">
    <property type="entry name" value="L domain-like"/>
    <property type="match status" value="1"/>
</dbReference>
<evidence type="ECO:0000313" key="5">
    <source>
        <dbReference type="EMBL" id="JAP46257.1"/>
    </source>
</evidence>
<dbReference type="PROSITE" id="PS51450">
    <property type="entry name" value="LRR"/>
    <property type="match status" value="1"/>
</dbReference>
<dbReference type="SMART" id="SM00369">
    <property type="entry name" value="LRR_TYP"/>
    <property type="match status" value="3"/>
</dbReference>
<dbReference type="InterPro" id="IPR050216">
    <property type="entry name" value="LRR_domain-containing"/>
</dbReference>
<keyword evidence="2" id="KW-0677">Repeat</keyword>
<dbReference type="InterPro" id="IPR032675">
    <property type="entry name" value="LRR_dom_sf"/>
</dbReference>
<dbReference type="AlphaFoldDB" id="A0A0X3P8N6"/>
<dbReference type="InterPro" id="IPR003591">
    <property type="entry name" value="Leu-rich_rpt_typical-subtyp"/>
</dbReference>
<feature type="domain" description="PIF1/LRR1 pleckstrin homology" evidence="4">
    <location>
        <begin position="1"/>
        <end position="112"/>
    </location>
</feature>
<dbReference type="GO" id="GO:0005737">
    <property type="term" value="C:cytoplasm"/>
    <property type="evidence" value="ECO:0007669"/>
    <property type="project" value="TreeGrafter"/>
</dbReference>
<dbReference type="EMBL" id="GEEE01016968">
    <property type="protein sequence ID" value="JAP46257.1"/>
    <property type="molecule type" value="Transcribed_RNA"/>
</dbReference>
<protein>
    <submittedName>
        <fullName evidence="5">Leucine-rich repeat protein 1</fullName>
    </submittedName>
</protein>
<dbReference type="Pfam" id="PF00560">
    <property type="entry name" value="LRR_1"/>
    <property type="match status" value="2"/>
</dbReference>
<evidence type="ECO:0000256" key="2">
    <source>
        <dbReference type="ARBA" id="ARBA00022737"/>
    </source>
</evidence>